<reference evidence="2 3" key="1">
    <citation type="submission" date="2016-10" db="EMBL/GenBank/DDBJ databases">
        <title>Complete genome sequences of three Cupriavidus strains isolated from various Malaysian environments.</title>
        <authorList>
            <person name="Abdullah A.A.-A."/>
            <person name="Shafie N.A.H."/>
            <person name="Lau N.S."/>
        </authorList>
    </citation>
    <scope>NUCLEOTIDE SEQUENCE [LARGE SCALE GENOMIC DNA]</scope>
    <source>
        <strain evidence="2 3">USMAA1020</strain>
    </source>
</reference>
<gene>
    <name evidence="2" type="ORF">BKK80_22935</name>
</gene>
<name>A0ABN4TWJ1_9BURK</name>
<protein>
    <submittedName>
        <fullName evidence="2">Uncharacterized protein</fullName>
    </submittedName>
</protein>
<keyword evidence="3" id="KW-1185">Reference proteome</keyword>
<organism evidence="2 3">
    <name type="scientific">Cupriavidus malaysiensis</name>
    <dbReference type="NCBI Taxonomy" id="367825"/>
    <lineage>
        <taxon>Bacteria</taxon>
        <taxon>Pseudomonadati</taxon>
        <taxon>Pseudomonadota</taxon>
        <taxon>Betaproteobacteria</taxon>
        <taxon>Burkholderiales</taxon>
        <taxon>Burkholderiaceae</taxon>
        <taxon>Cupriavidus</taxon>
    </lineage>
</organism>
<feature type="compositionally biased region" description="Basic and acidic residues" evidence="1">
    <location>
        <begin position="19"/>
        <end position="28"/>
    </location>
</feature>
<dbReference type="Proteomes" id="UP000177515">
    <property type="component" value="Chromosome 2"/>
</dbReference>
<accession>A0ABN4TWJ1</accession>
<evidence type="ECO:0000313" key="2">
    <source>
        <dbReference type="EMBL" id="AOZ08764.1"/>
    </source>
</evidence>
<evidence type="ECO:0000313" key="3">
    <source>
        <dbReference type="Proteomes" id="UP000177515"/>
    </source>
</evidence>
<evidence type="ECO:0000256" key="1">
    <source>
        <dbReference type="SAM" id="MobiDB-lite"/>
    </source>
</evidence>
<dbReference type="EMBL" id="CP017755">
    <property type="protein sequence ID" value="AOZ08764.1"/>
    <property type="molecule type" value="Genomic_DNA"/>
</dbReference>
<proteinExistence type="predicted"/>
<feature type="compositionally biased region" description="Basic and acidic residues" evidence="1">
    <location>
        <begin position="1"/>
        <end position="11"/>
    </location>
</feature>
<feature type="region of interest" description="Disordered" evidence="1">
    <location>
        <begin position="1"/>
        <end position="28"/>
    </location>
</feature>
<sequence>MPPCERCHEQAGRPGHFPPHRDLVPGPVLRDEAGQKVYTYRCRRCGQAMLLQAPAADLPDRWSFGGRTCRF</sequence>
<dbReference type="RefSeq" id="WP_071071434.1">
    <property type="nucleotide sequence ID" value="NZ_CP017755.1"/>
</dbReference>